<evidence type="ECO:0000256" key="2">
    <source>
        <dbReference type="SAM" id="SignalP"/>
    </source>
</evidence>
<feature type="region of interest" description="Disordered" evidence="1">
    <location>
        <begin position="58"/>
        <end position="79"/>
    </location>
</feature>
<keyword evidence="2" id="KW-0732">Signal</keyword>
<dbReference type="Proteomes" id="UP000663297">
    <property type="component" value="Chromosome 1"/>
</dbReference>
<proteinExistence type="predicted"/>
<sequence length="79" mass="8402">MASMTLHGKLLSTASSLVIAAPVIFLKIRDHVAVQEDLDGTDETLADVAPTYVLTHLGRNAETHDSKESKQNGPGFTAV</sequence>
<reference evidence="3" key="1">
    <citation type="submission" date="2020-11" db="EMBL/GenBank/DDBJ databases">
        <title>The chromosome-scale genome resource for two endophytic Fusarium species: F. culmorum and F. pseudograminearum.</title>
        <authorList>
            <person name="Yuan Z."/>
        </authorList>
    </citation>
    <scope>NUCLEOTIDE SEQUENCE</scope>
    <source>
        <strain evidence="3">Class2-1B</strain>
    </source>
</reference>
<protein>
    <submittedName>
        <fullName evidence="3">Uncharacterized protein</fullName>
    </submittedName>
</protein>
<dbReference type="EMBL" id="CP064747">
    <property type="protein sequence ID" value="QPC58073.1"/>
    <property type="molecule type" value="Genomic_DNA"/>
</dbReference>
<name>A0A7S8HR14_FUSCU</name>
<accession>A0A7S8HR14</accession>
<evidence type="ECO:0000256" key="1">
    <source>
        <dbReference type="SAM" id="MobiDB-lite"/>
    </source>
</evidence>
<organism evidence="3 4">
    <name type="scientific">Fusarium culmorum</name>
    <dbReference type="NCBI Taxonomy" id="5516"/>
    <lineage>
        <taxon>Eukaryota</taxon>
        <taxon>Fungi</taxon>
        <taxon>Dikarya</taxon>
        <taxon>Ascomycota</taxon>
        <taxon>Pezizomycotina</taxon>
        <taxon>Sordariomycetes</taxon>
        <taxon>Hypocreomycetidae</taxon>
        <taxon>Hypocreales</taxon>
        <taxon>Nectriaceae</taxon>
        <taxon>Fusarium</taxon>
    </lineage>
</organism>
<feature type="chain" id="PRO_5031057914" evidence="2">
    <location>
        <begin position="21"/>
        <end position="79"/>
    </location>
</feature>
<evidence type="ECO:0000313" key="3">
    <source>
        <dbReference type="EMBL" id="QPC58073.1"/>
    </source>
</evidence>
<dbReference type="AlphaFoldDB" id="A0A7S8HR14"/>
<evidence type="ECO:0000313" key="4">
    <source>
        <dbReference type="Proteomes" id="UP000663297"/>
    </source>
</evidence>
<feature type="compositionally biased region" description="Basic and acidic residues" evidence="1">
    <location>
        <begin position="59"/>
        <end position="70"/>
    </location>
</feature>
<gene>
    <name evidence="3" type="ORF">HYE67_000304</name>
</gene>
<feature type="signal peptide" evidence="2">
    <location>
        <begin position="1"/>
        <end position="20"/>
    </location>
</feature>